<gene>
    <name evidence="1" type="ORF">MLD38_020762</name>
</gene>
<keyword evidence="2" id="KW-1185">Reference proteome</keyword>
<proteinExistence type="predicted"/>
<organism evidence="1 2">
    <name type="scientific">Melastoma candidum</name>
    <dbReference type="NCBI Taxonomy" id="119954"/>
    <lineage>
        <taxon>Eukaryota</taxon>
        <taxon>Viridiplantae</taxon>
        <taxon>Streptophyta</taxon>
        <taxon>Embryophyta</taxon>
        <taxon>Tracheophyta</taxon>
        <taxon>Spermatophyta</taxon>
        <taxon>Magnoliopsida</taxon>
        <taxon>eudicotyledons</taxon>
        <taxon>Gunneridae</taxon>
        <taxon>Pentapetalae</taxon>
        <taxon>rosids</taxon>
        <taxon>malvids</taxon>
        <taxon>Myrtales</taxon>
        <taxon>Melastomataceae</taxon>
        <taxon>Melastomatoideae</taxon>
        <taxon>Melastomateae</taxon>
        <taxon>Melastoma</taxon>
    </lineage>
</organism>
<accession>A0ACB9QE09</accession>
<comment type="caution">
    <text evidence="1">The sequence shown here is derived from an EMBL/GenBank/DDBJ whole genome shotgun (WGS) entry which is preliminary data.</text>
</comment>
<protein>
    <submittedName>
        <fullName evidence="1">Uncharacterized protein</fullName>
    </submittedName>
</protein>
<sequence>MMMLRQMRAQRRKDRLIVISQDETEYLSLTSQEEKSGRKRNSNGMNLTGGDSKSEDKIPETGIAVDSPINGKLQPVATNIENLSPLGKLGNVQEAEEGKKSMSETKDNDPRPSDNTENLISRLNDSGSLPGTNEVEGEAYQRNIKKSAQLHQLLDSKPRMDAVAAG</sequence>
<reference evidence="2" key="1">
    <citation type="journal article" date="2023" name="Front. Plant Sci.">
        <title>Chromosomal-level genome assembly of Melastoma candidum provides insights into trichome evolution.</title>
        <authorList>
            <person name="Zhong Y."/>
            <person name="Wu W."/>
            <person name="Sun C."/>
            <person name="Zou P."/>
            <person name="Liu Y."/>
            <person name="Dai S."/>
            <person name="Zhou R."/>
        </authorList>
    </citation>
    <scope>NUCLEOTIDE SEQUENCE [LARGE SCALE GENOMIC DNA]</scope>
</reference>
<dbReference type="Proteomes" id="UP001057402">
    <property type="component" value="Chromosome 6"/>
</dbReference>
<name>A0ACB9QE09_9MYRT</name>
<dbReference type="EMBL" id="CM042885">
    <property type="protein sequence ID" value="KAI4364706.1"/>
    <property type="molecule type" value="Genomic_DNA"/>
</dbReference>
<evidence type="ECO:0000313" key="2">
    <source>
        <dbReference type="Proteomes" id="UP001057402"/>
    </source>
</evidence>
<evidence type="ECO:0000313" key="1">
    <source>
        <dbReference type="EMBL" id="KAI4364706.1"/>
    </source>
</evidence>